<dbReference type="HOGENOM" id="CLU_980532_0_0_1"/>
<dbReference type="GO" id="GO:0043138">
    <property type="term" value="F:3'-5' DNA helicase activity"/>
    <property type="evidence" value="ECO:0007669"/>
    <property type="project" value="TreeGrafter"/>
</dbReference>
<sequence>MPLLFRPDGIQVIITPLNVLGEQNTRQLQAIGVRAIAISGKNANAKNFEAISHFQYRVVVTNPEQAFQAKGGFGKLWRNQAFRSRLISVVWDEAHCVKSWESFRKDYEDAGRLRNLLTEVPYYLPSATLPRPVLDGVLNNLHVQRSRVKILQRSNDRPNVYLTVKKMQHAASSFKDLVELLIPRGWKSGDRLSKFLVFFNKIEESHQAADVLQASSPPYLALAVTDAIGTRVRLQPLSGTNRRARHGIRTGRMFAIAGQYDCNPLPSSGTRRTTSPVSSDVSYN</sequence>
<dbReference type="PANTHER" id="PTHR13710:SF154">
    <property type="entry name" value="RECQ HELICASE, PUTATIVE (AFU_ORTHOLOGUE AFUA_6G14720)-RELATED"/>
    <property type="match status" value="1"/>
</dbReference>
<dbReference type="Proteomes" id="UP000029665">
    <property type="component" value="Unassembled WGS sequence"/>
</dbReference>
<dbReference type="PROSITE" id="PS51192">
    <property type="entry name" value="HELICASE_ATP_BIND_1"/>
    <property type="match status" value="1"/>
</dbReference>
<comment type="caution">
    <text evidence="4">The sequence shown here is derived from an EMBL/GenBank/DDBJ whole genome shotgun (WGS) entry which is preliminary data.</text>
</comment>
<comment type="similarity">
    <text evidence="1">Belongs to the helicase family. RecQ subfamily.</text>
</comment>
<dbReference type="SUPFAM" id="SSF52540">
    <property type="entry name" value="P-loop containing nucleoside triphosphate hydrolases"/>
    <property type="match status" value="1"/>
</dbReference>
<gene>
    <name evidence="4" type="ORF">BN946_scf184950.g12</name>
</gene>
<dbReference type="GO" id="GO:0009378">
    <property type="term" value="F:four-way junction helicase activity"/>
    <property type="evidence" value="ECO:0007669"/>
    <property type="project" value="TreeGrafter"/>
</dbReference>
<proteinExistence type="inferred from homology"/>
<evidence type="ECO:0000259" key="3">
    <source>
        <dbReference type="PROSITE" id="PS51192"/>
    </source>
</evidence>
<dbReference type="GO" id="GO:0005737">
    <property type="term" value="C:cytoplasm"/>
    <property type="evidence" value="ECO:0007669"/>
    <property type="project" value="TreeGrafter"/>
</dbReference>
<feature type="domain" description="Helicase ATP-binding" evidence="3">
    <location>
        <begin position="1"/>
        <end position="147"/>
    </location>
</feature>
<dbReference type="GO" id="GO:0005694">
    <property type="term" value="C:chromosome"/>
    <property type="evidence" value="ECO:0007669"/>
    <property type="project" value="TreeGrafter"/>
</dbReference>
<feature type="region of interest" description="Disordered" evidence="2">
    <location>
        <begin position="265"/>
        <end position="284"/>
    </location>
</feature>
<dbReference type="Gene3D" id="3.40.50.300">
    <property type="entry name" value="P-loop containing nucleotide triphosphate hydrolases"/>
    <property type="match status" value="1"/>
</dbReference>
<dbReference type="PANTHER" id="PTHR13710">
    <property type="entry name" value="DNA HELICASE RECQ FAMILY MEMBER"/>
    <property type="match status" value="1"/>
</dbReference>
<dbReference type="InterPro" id="IPR014001">
    <property type="entry name" value="Helicase_ATP-bd"/>
</dbReference>
<dbReference type="OrthoDB" id="10261556at2759"/>
<accession>A0A060SQY5</accession>
<reference evidence="4" key="1">
    <citation type="submission" date="2014-01" db="EMBL/GenBank/DDBJ databases">
        <title>The genome of the white-rot fungus Pycnoporus cinnabarinus: a basidiomycete model with a versatile arsenal for lignocellulosic biomass breakdown.</title>
        <authorList>
            <person name="Levasseur A."/>
            <person name="Lomascolo A."/>
            <person name="Ruiz-Duenas F.J."/>
            <person name="Uzan E."/>
            <person name="Piumi F."/>
            <person name="Kues U."/>
            <person name="Ram A.F.J."/>
            <person name="Murat C."/>
            <person name="Haon M."/>
            <person name="Benoit I."/>
            <person name="Arfi Y."/>
            <person name="Chevret D."/>
            <person name="Drula E."/>
            <person name="Kwon M.J."/>
            <person name="Gouret P."/>
            <person name="Lesage-Meessen L."/>
            <person name="Lombard V."/>
            <person name="Mariette J."/>
            <person name="Noirot C."/>
            <person name="Park J."/>
            <person name="Patyshakuliyeva A."/>
            <person name="Wieneger R.A.B."/>
            <person name="Wosten H.A.B."/>
            <person name="Martin F."/>
            <person name="Coutinho P.M."/>
            <person name="de Vries R."/>
            <person name="Martinez A.T."/>
            <person name="Klopp C."/>
            <person name="Pontarotti P."/>
            <person name="Henrissat B."/>
            <person name="Record E."/>
        </authorList>
    </citation>
    <scope>NUCLEOTIDE SEQUENCE [LARGE SCALE GENOMIC DNA]</scope>
    <source>
        <strain evidence="4">BRFM137</strain>
    </source>
</reference>
<dbReference type="GO" id="GO:0003676">
    <property type="term" value="F:nucleic acid binding"/>
    <property type="evidence" value="ECO:0007669"/>
    <property type="project" value="InterPro"/>
</dbReference>
<dbReference type="InterPro" id="IPR027417">
    <property type="entry name" value="P-loop_NTPase"/>
</dbReference>
<dbReference type="STRING" id="5643.A0A060SQY5"/>
<dbReference type="EMBL" id="CCBP010000390">
    <property type="protein sequence ID" value="CDO76586.1"/>
    <property type="molecule type" value="Genomic_DNA"/>
</dbReference>
<dbReference type="GO" id="GO:0000724">
    <property type="term" value="P:double-strand break repair via homologous recombination"/>
    <property type="evidence" value="ECO:0007669"/>
    <property type="project" value="TreeGrafter"/>
</dbReference>
<protein>
    <recommendedName>
        <fullName evidence="3">Helicase ATP-binding domain-containing protein</fullName>
    </recommendedName>
</protein>
<name>A0A060SQY5_PYCCI</name>
<evidence type="ECO:0000256" key="2">
    <source>
        <dbReference type="SAM" id="MobiDB-lite"/>
    </source>
</evidence>
<evidence type="ECO:0000313" key="5">
    <source>
        <dbReference type="Proteomes" id="UP000029665"/>
    </source>
</evidence>
<dbReference type="InterPro" id="IPR011545">
    <property type="entry name" value="DEAD/DEAH_box_helicase_dom"/>
</dbReference>
<dbReference type="Pfam" id="PF00270">
    <property type="entry name" value="DEAD"/>
    <property type="match status" value="1"/>
</dbReference>
<evidence type="ECO:0000256" key="1">
    <source>
        <dbReference type="ARBA" id="ARBA00005446"/>
    </source>
</evidence>
<dbReference type="GO" id="GO:0005524">
    <property type="term" value="F:ATP binding"/>
    <property type="evidence" value="ECO:0007669"/>
    <property type="project" value="InterPro"/>
</dbReference>
<dbReference type="OMA" id="TIVYINQ"/>
<evidence type="ECO:0000313" key="4">
    <source>
        <dbReference type="EMBL" id="CDO76586.1"/>
    </source>
</evidence>
<keyword evidence="5" id="KW-1185">Reference proteome</keyword>
<dbReference type="AlphaFoldDB" id="A0A060SQY5"/>
<organism evidence="4 5">
    <name type="scientific">Pycnoporus cinnabarinus</name>
    <name type="common">Cinnabar-red polypore</name>
    <name type="synonym">Trametes cinnabarina</name>
    <dbReference type="NCBI Taxonomy" id="5643"/>
    <lineage>
        <taxon>Eukaryota</taxon>
        <taxon>Fungi</taxon>
        <taxon>Dikarya</taxon>
        <taxon>Basidiomycota</taxon>
        <taxon>Agaricomycotina</taxon>
        <taxon>Agaricomycetes</taxon>
        <taxon>Polyporales</taxon>
        <taxon>Polyporaceae</taxon>
        <taxon>Trametes</taxon>
    </lineage>
</organism>